<keyword evidence="2" id="KW-0255">Endonuclease</keyword>
<gene>
    <name evidence="2" type="ORF">MM415A00749_0010</name>
</gene>
<dbReference type="GO" id="GO:0004519">
    <property type="term" value="F:endonuclease activity"/>
    <property type="evidence" value="ECO:0007669"/>
    <property type="project" value="UniProtKB-KW"/>
</dbReference>
<proteinExistence type="predicted"/>
<dbReference type="InterPro" id="IPR027434">
    <property type="entry name" value="Homing_endonucl"/>
</dbReference>
<keyword evidence="2" id="KW-0378">Hydrolase</keyword>
<protein>
    <submittedName>
        <fullName evidence="2">Putative homing endonuclease</fullName>
    </submittedName>
</protein>
<dbReference type="EMBL" id="MT142415">
    <property type="protein sequence ID" value="QJA80282.1"/>
    <property type="molecule type" value="Genomic_DNA"/>
</dbReference>
<organism evidence="2">
    <name type="scientific">viral metagenome</name>
    <dbReference type="NCBI Taxonomy" id="1070528"/>
    <lineage>
        <taxon>unclassified sequences</taxon>
        <taxon>metagenomes</taxon>
        <taxon>organismal metagenomes</taxon>
    </lineage>
</organism>
<dbReference type="Pfam" id="PF03161">
    <property type="entry name" value="LAGLIDADG_2"/>
    <property type="match status" value="1"/>
</dbReference>
<sequence length="239" mass="27984">MKAIPSESNKERVETKMKLTRIEIKSAIVGMVIGDGCLSKHKRTDTNNAYFQMSHCDAQYEYLMWKKGILENVSRCKVWPATHKAPNGKIFKGWHLNSKANPVYTKLYNRFYVYKKKSLDEYLVKMITSLALAIMYMDDGCIGKAMPQYWTKETFYLCLDNFDYANLFLLKKSLKLKFDLDWNINKTSVKYYQLRLLNKHNQKFADIVRPYIELVPSMLYKLGSYASTSEEDVDIVRPV</sequence>
<name>A0A6M3KEK0_9ZZZZ</name>
<dbReference type="InterPro" id="IPR004860">
    <property type="entry name" value="LAGLIDADG_dom"/>
</dbReference>
<reference evidence="2" key="1">
    <citation type="submission" date="2020-03" db="EMBL/GenBank/DDBJ databases">
        <title>The deep terrestrial virosphere.</title>
        <authorList>
            <person name="Holmfeldt K."/>
            <person name="Nilsson E."/>
            <person name="Simone D."/>
            <person name="Lopez-Fernandez M."/>
            <person name="Wu X."/>
            <person name="de Brujin I."/>
            <person name="Lundin D."/>
            <person name="Andersson A."/>
            <person name="Bertilsson S."/>
            <person name="Dopson M."/>
        </authorList>
    </citation>
    <scope>NUCLEOTIDE SEQUENCE</scope>
    <source>
        <strain evidence="2">MM415A00749</strain>
    </source>
</reference>
<dbReference type="AlphaFoldDB" id="A0A6M3KEK0"/>
<evidence type="ECO:0000313" key="2">
    <source>
        <dbReference type="EMBL" id="QJA80282.1"/>
    </source>
</evidence>
<feature type="domain" description="Homing endonuclease LAGLIDADG" evidence="1">
    <location>
        <begin position="26"/>
        <end position="204"/>
    </location>
</feature>
<evidence type="ECO:0000259" key="1">
    <source>
        <dbReference type="Pfam" id="PF03161"/>
    </source>
</evidence>
<dbReference type="Gene3D" id="3.10.28.10">
    <property type="entry name" value="Homing endonucleases"/>
    <property type="match status" value="2"/>
</dbReference>
<dbReference type="SUPFAM" id="SSF55608">
    <property type="entry name" value="Homing endonucleases"/>
    <property type="match status" value="1"/>
</dbReference>
<accession>A0A6M3KEK0</accession>
<keyword evidence="2" id="KW-0540">Nuclease</keyword>